<dbReference type="EMBL" id="AOMB01000041">
    <property type="protein sequence ID" value="EMA36561.1"/>
    <property type="molecule type" value="Genomic_DNA"/>
</dbReference>
<dbReference type="InterPro" id="IPR011576">
    <property type="entry name" value="Pyridox_Oxase_N"/>
</dbReference>
<dbReference type="OrthoDB" id="194652at2157"/>
<evidence type="ECO:0000259" key="1">
    <source>
        <dbReference type="Pfam" id="PF01243"/>
    </source>
</evidence>
<dbReference type="InterPro" id="IPR012349">
    <property type="entry name" value="Split_barrel_FMN-bd"/>
</dbReference>
<protein>
    <recommendedName>
        <fullName evidence="1">Pyridoxamine 5'-phosphate oxidase N-terminal domain-containing protein</fullName>
    </recommendedName>
</protein>
<comment type="caution">
    <text evidence="2">The sequence shown here is derived from an EMBL/GenBank/DDBJ whole genome shotgun (WGS) entry which is preliminary data.</text>
</comment>
<keyword evidence="3" id="KW-1185">Reference proteome</keyword>
<name>M0LT10_9EURY</name>
<proteinExistence type="predicted"/>
<dbReference type="Proteomes" id="UP000011566">
    <property type="component" value="Unassembled WGS sequence"/>
</dbReference>
<sequence>MEVVEDTLDAELEDFLARPLFCHLGTESPDGPRVSPLWFLWEDGALWIIATRSDKTFPERIEADPRTAVSIVDFDPETGRVEHVGLRGRASVEPFDGDRGERLLTQYLGPDESEWDETFRGLDEVAERYVFVRFVPETVVERDQSYAGSL</sequence>
<dbReference type="AlphaFoldDB" id="M0LT10"/>
<reference evidence="2 3" key="1">
    <citation type="journal article" date="2014" name="PLoS Genet.">
        <title>Phylogenetically driven sequencing of extremely halophilic archaea reveals strategies for static and dynamic osmo-response.</title>
        <authorList>
            <person name="Becker E.A."/>
            <person name="Seitzer P.M."/>
            <person name="Tritt A."/>
            <person name="Larsen D."/>
            <person name="Krusor M."/>
            <person name="Yao A.I."/>
            <person name="Wu D."/>
            <person name="Madern D."/>
            <person name="Eisen J.A."/>
            <person name="Darling A.E."/>
            <person name="Facciotti M.T."/>
        </authorList>
    </citation>
    <scope>NUCLEOTIDE SEQUENCE [LARGE SCALE GENOMIC DNA]</scope>
    <source>
        <strain evidence="2 3">100A6</strain>
    </source>
</reference>
<accession>M0LT10</accession>
<dbReference type="SUPFAM" id="SSF50475">
    <property type="entry name" value="FMN-binding split barrel"/>
    <property type="match status" value="1"/>
</dbReference>
<dbReference type="Gene3D" id="2.30.110.10">
    <property type="entry name" value="Electron Transport, Fmn-binding Protein, Chain A"/>
    <property type="match status" value="1"/>
</dbReference>
<evidence type="ECO:0000313" key="3">
    <source>
        <dbReference type="Proteomes" id="UP000011566"/>
    </source>
</evidence>
<gene>
    <name evidence="2" type="ORF">C447_14926</name>
</gene>
<organism evidence="2 3">
    <name type="scientific">Halococcus hamelinensis 100A6</name>
    <dbReference type="NCBI Taxonomy" id="1132509"/>
    <lineage>
        <taxon>Archaea</taxon>
        <taxon>Methanobacteriati</taxon>
        <taxon>Methanobacteriota</taxon>
        <taxon>Stenosarchaea group</taxon>
        <taxon>Halobacteria</taxon>
        <taxon>Halobacteriales</taxon>
        <taxon>Halococcaceae</taxon>
        <taxon>Halococcus</taxon>
    </lineage>
</organism>
<dbReference type="Pfam" id="PF01243">
    <property type="entry name" value="PNPOx_N"/>
    <property type="match status" value="1"/>
</dbReference>
<dbReference type="eggNOG" id="arCOG00516">
    <property type="taxonomic scope" value="Archaea"/>
</dbReference>
<dbReference type="RefSeq" id="WP_007695279.1">
    <property type="nucleotide sequence ID" value="NZ_AJRK01000057.1"/>
</dbReference>
<feature type="domain" description="Pyridoxamine 5'-phosphate oxidase N-terminal" evidence="1">
    <location>
        <begin position="8"/>
        <end position="103"/>
    </location>
</feature>
<evidence type="ECO:0000313" key="2">
    <source>
        <dbReference type="EMBL" id="EMA36561.1"/>
    </source>
</evidence>
<dbReference type="PATRIC" id="fig|1132509.6.peg.3476"/>